<keyword evidence="3 7" id="KW-0808">Transferase</keyword>
<keyword evidence="5 7" id="KW-0443">Lipid metabolism</keyword>
<comment type="function">
    <text evidence="7">Catalyzes the N-acylation of UDP-3-O-acylglucosamine using 3-hydroxyacyl-ACP as the acyl donor. Is involved in the biosynthesis of lipid A, a phosphorylated glycolipid that anchors the lipopolysaccharide to the outer membrane of the cell.</text>
</comment>
<evidence type="ECO:0000259" key="8">
    <source>
        <dbReference type="Pfam" id="PF04613"/>
    </source>
</evidence>
<keyword evidence="2 7" id="KW-0441">Lipid A biosynthesis</keyword>
<dbReference type="Gene3D" id="2.160.10.10">
    <property type="entry name" value="Hexapeptide repeat proteins"/>
    <property type="match status" value="1"/>
</dbReference>
<evidence type="ECO:0000256" key="4">
    <source>
        <dbReference type="ARBA" id="ARBA00022737"/>
    </source>
</evidence>
<dbReference type="RefSeq" id="WP_073377560.1">
    <property type="nucleotide sequence ID" value="NZ_FQXS01000021.1"/>
</dbReference>
<accession>A0A1M5XMH4</accession>
<evidence type="ECO:0000313" key="9">
    <source>
        <dbReference type="EMBL" id="SHI00852.1"/>
    </source>
</evidence>
<dbReference type="GO" id="GO:0016020">
    <property type="term" value="C:membrane"/>
    <property type="evidence" value="ECO:0007669"/>
    <property type="project" value="GOC"/>
</dbReference>
<reference evidence="9 10" key="1">
    <citation type="submission" date="2016-11" db="EMBL/GenBank/DDBJ databases">
        <authorList>
            <person name="Jaros S."/>
            <person name="Januszkiewicz K."/>
            <person name="Wedrychowicz H."/>
        </authorList>
    </citation>
    <scope>NUCLEOTIDE SEQUENCE [LARGE SCALE GENOMIC DNA]</scope>
    <source>
        <strain evidence="9 10">DSM 9705</strain>
    </source>
</reference>
<dbReference type="InterPro" id="IPR020573">
    <property type="entry name" value="UDP_GlcNAc_AcTrfase_non-rep"/>
</dbReference>
<comment type="subunit">
    <text evidence="7">Homotrimer.</text>
</comment>
<comment type="pathway">
    <text evidence="7">Bacterial outer membrane biogenesis; LPS lipid A biosynthesis.</text>
</comment>
<evidence type="ECO:0000256" key="6">
    <source>
        <dbReference type="ARBA" id="ARBA00023315"/>
    </source>
</evidence>
<dbReference type="SUPFAM" id="SSF51161">
    <property type="entry name" value="Trimeric LpxA-like enzymes"/>
    <property type="match status" value="1"/>
</dbReference>
<dbReference type="GO" id="GO:0016410">
    <property type="term" value="F:N-acyltransferase activity"/>
    <property type="evidence" value="ECO:0007669"/>
    <property type="project" value="InterPro"/>
</dbReference>
<dbReference type="InterPro" id="IPR001451">
    <property type="entry name" value="Hexapep"/>
</dbReference>
<keyword evidence="4 7" id="KW-0677">Repeat</keyword>
<dbReference type="Pfam" id="PF04613">
    <property type="entry name" value="LpxD"/>
    <property type="match status" value="1"/>
</dbReference>
<dbReference type="PROSITE" id="PS00101">
    <property type="entry name" value="HEXAPEP_TRANSFERASES"/>
    <property type="match status" value="1"/>
</dbReference>
<protein>
    <recommendedName>
        <fullName evidence="7">UDP-3-O-acylglucosamine N-acyltransferase</fullName>
        <ecNumber evidence="7">2.3.1.191</ecNumber>
    </recommendedName>
</protein>
<dbReference type="AlphaFoldDB" id="A0A1M5XMH4"/>
<feature type="active site" description="Proton acceptor" evidence="7">
    <location>
        <position position="240"/>
    </location>
</feature>
<dbReference type="GO" id="GO:0103118">
    <property type="term" value="F:UDP-3-O-[(3R)-3-hydroxyacyl]-glucosamine N-acyltransferase activity"/>
    <property type="evidence" value="ECO:0007669"/>
    <property type="project" value="UniProtKB-EC"/>
</dbReference>
<sequence length="346" mass="36136">MKEKQTVGRLAALVDGEVVGDAQLPISGFGPLDAAGPGQLSFLAKAAGRALLEQSAAAAFIVPADFTAAGTTLIRVADPYLAAAIIQNALLQRPFVAAGIHERAVIGTDCRISPEVSVDALAVIGDRVRIGERVTIGAGAVIGDDVSIGDDCMIRPNVTIEPRCEIGSRVTIHPGTVIGSDGYGYATDRRGCHVKRPQLGIVRIGDDVEIGANTCVDRATFGVTWIKSGTKIDNLVQIAHNVIVGENSLLVSQVGLAGSTTLGRNVVFGGKAGAAGHQHIGDRSMVAGKAAVHGDHPPDSQLAGTPAIPAKQWFKAASAFGRLPEIVRDIRQLKKQLARLQENEHR</sequence>
<evidence type="ECO:0000313" key="10">
    <source>
        <dbReference type="Proteomes" id="UP000184139"/>
    </source>
</evidence>
<dbReference type="EMBL" id="FQXS01000021">
    <property type="protein sequence ID" value="SHI00852.1"/>
    <property type="molecule type" value="Genomic_DNA"/>
</dbReference>
<dbReference type="InterPro" id="IPR007691">
    <property type="entry name" value="LpxD"/>
</dbReference>
<dbReference type="PANTHER" id="PTHR43378">
    <property type="entry name" value="UDP-3-O-ACYLGLUCOSAMINE N-ACYLTRANSFERASE"/>
    <property type="match status" value="1"/>
</dbReference>
<dbReference type="EC" id="2.3.1.191" evidence="7"/>
<keyword evidence="10" id="KW-1185">Reference proteome</keyword>
<comment type="similarity">
    <text evidence="7">Belongs to the transferase hexapeptide repeat family. LpxD subfamily.</text>
</comment>
<dbReference type="InterPro" id="IPR018357">
    <property type="entry name" value="Hexapep_transf_CS"/>
</dbReference>
<organism evidence="9 10">
    <name type="scientific">Desulfofustis glycolicus DSM 9705</name>
    <dbReference type="NCBI Taxonomy" id="1121409"/>
    <lineage>
        <taxon>Bacteria</taxon>
        <taxon>Pseudomonadati</taxon>
        <taxon>Thermodesulfobacteriota</taxon>
        <taxon>Desulfobulbia</taxon>
        <taxon>Desulfobulbales</taxon>
        <taxon>Desulfocapsaceae</taxon>
        <taxon>Desulfofustis</taxon>
    </lineage>
</organism>
<dbReference type="GO" id="GO:0009245">
    <property type="term" value="P:lipid A biosynthetic process"/>
    <property type="evidence" value="ECO:0007669"/>
    <property type="project" value="UniProtKB-UniRule"/>
</dbReference>
<evidence type="ECO:0000256" key="7">
    <source>
        <dbReference type="HAMAP-Rule" id="MF_00523"/>
    </source>
</evidence>
<evidence type="ECO:0000256" key="2">
    <source>
        <dbReference type="ARBA" id="ARBA00022556"/>
    </source>
</evidence>
<evidence type="ECO:0000256" key="3">
    <source>
        <dbReference type="ARBA" id="ARBA00022679"/>
    </source>
</evidence>
<dbReference type="HAMAP" id="MF_00523">
    <property type="entry name" value="LpxD"/>
    <property type="match status" value="1"/>
</dbReference>
<name>A0A1M5XMH4_9BACT</name>
<dbReference type="NCBIfam" id="NF002060">
    <property type="entry name" value="PRK00892.1"/>
    <property type="match status" value="1"/>
</dbReference>
<keyword evidence="6 7" id="KW-0012">Acyltransferase</keyword>
<dbReference type="PANTHER" id="PTHR43378:SF2">
    <property type="entry name" value="UDP-3-O-ACYLGLUCOSAMINE N-ACYLTRANSFERASE 1, MITOCHONDRIAL-RELATED"/>
    <property type="match status" value="1"/>
</dbReference>
<evidence type="ECO:0000256" key="1">
    <source>
        <dbReference type="ARBA" id="ARBA00022516"/>
    </source>
</evidence>
<dbReference type="NCBIfam" id="TIGR01853">
    <property type="entry name" value="lipid_A_lpxD"/>
    <property type="match status" value="1"/>
</dbReference>
<dbReference type="UniPathway" id="UPA00973"/>
<dbReference type="Pfam" id="PF00132">
    <property type="entry name" value="Hexapep"/>
    <property type="match status" value="2"/>
</dbReference>
<feature type="domain" description="UDP-3-O-[3-hydroxymyristoyl] glucosamine N-acyltransferase non-repeat region" evidence="8">
    <location>
        <begin position="24"/>
        <end position="85"/>
    </location>
</feature>
<dbReference type="CDD" id="cd03352">
    <property type="entry name" value="LbH_LpxD"/>
    <property type="match status" value="1"/>
</dbReference>
<dbReference type="Proteomes" id="UP000184139">
    <property type="component" value="Unassembled WGS sequence"/>
</dbReference>
<dbReference type="OrthoDB" id="9784739at2"/>
<dbReference type="Gene3D" id="3.40.1390.10">
    <property type="entry name" value="MurE/MurF, N-terminal domain"/>
    <property type="match status" value="1"/>
</dbReference>
<evidence type="ECO:0000256" key="5">
    <source>
        <dbReference type="ARBA" id="ARBA00023098"/>
    </source>
</evidence>
<keyword evidence="1 7" id="KW-0444">Lipid biosynthesis</keyword>
<dbReference type="InterPro" id="IPR011004">
    <property type="entry name" value="Trimer_LpxA-like_sf"/>
</dbReference>
<dbReference type="Pfam" id="PF14602">
    <property type="entry name" value="Hexapep_2"/>
    <property type="match status" value="1"/>
</dbReference>
<proteinExistence type="inferred from homology"/>
<gene>
    <name evidence="7" type="primary">lpxD</name>
    <name evidence="9" type="ORF">SAMN02745124_03186</name>
</gene>
<comment type="catalytic activity">
    <reaction evidence="7">
        <text>a UDP-3-O-[(3R)-3-hydroxyacyl]-alpha-D-glucosamine + a (3R)-hydroxyacyl-[ACP] = a UDP-2-N,3-O-bis[(3R)-3-hydroxyacyl]-alpha-D-glucosamine + holo-[ACP] + H(+)</text>
        <dbReference type="Rhea" id="RHEA:53836"/>
        <dbReference type="Rhea" id="RHEA-COMP:9685"/>
        <dbReference type="Rhea" id="RHEA-COMP:9945"/>
        <dbReference type="ChEBI" id="CHEBI:15378"/>
        <dbReference type="ChEBI" id="CHEBI:64479"/>
        <dbReference type="ChEBI" id="CHEBI:78827"/>
        <dbReference type="ChEBI" id="CHEBI:137740"/>
        <dbReference type="ChEBI" id="CHEBI:137748"/>
        <dbReference type="EC" id="2.3.1.191"/>
    </reaction>
</comment>
<dbReference type="STRING" id="1121409.SAMN02745124_03186"/>